<dbReference type="GO" id="GO:0016791">
    <property type="term" value="F:phosphatase activity"/>
    <property type="evidence" value="ECO:0007669"/>
    <property type="project" value="TreeGrafter"/>
</dbReference>
<dbReference type="InterPro" id="IPR036457">
    <property type="entry name" value="PPM-type-like_dom_sf"/>
</dbReference>
<dbReference type="InterPro" id="IPR001932">
    <property type="entry name" value="PPM-type_phosphatase-like_dom"/>
</dbReference>
<evidence type="ECO:0000256" key="1">
    <source>
        <dbReference type="ARBA" id="ARBA00022801"/>
    </source>
</evidence>
<sequence length="524" mass="59736">MPVEINEAILSAKRHLETIFDSITDPIIIIGPDYTIQRLNKAAADQIKGDYRTIIGAKCYEKFHQFGDSCKDCPIQKILAEKVKGSLIFRKKINNQEHIYDMRYFPLYDKNGEVHAIVEHYVDVTEGEVAKEKLREAYEQIMKEIMVAQKVQEALLPQTLPAIPGFAMDVYYKSQADVGGDLYDFIPIDTDHWGIIVVDVAGHGIPAALIGAMSKMSFYMHTPGNLSTVDVFEKVNTDLYGNLRMEHYLTGAYLIYNSLNNTLRFSWAGHPSGLLLRQATGKIEELNTDGFFLGMMSNSTYEGKEIKLQKGDRLVLYTDGIIDVQNRAKERFGIEGLKNTILANKDASLDDLKKNIISTSRSFQNNDEFNDDVTLVIIDVTHSDALTQFELTPHFIPGKEIRVFRADHPLNFETLIAKVLKDMDANRFADSEIKKTKYAIFEALDLFHDTAPEESTGLFIAWQCTHEEVRVVVVDNRFETIKDYTALYAQHHAKNVKRIEESMTRTVFLDSGRKLVMYKKNRKF</sequence>
<organism evidence="3 4">
    <name type="scientific">Candidatus Raymondbacteria bacterium RIFOXYD12_FULL_49_13</name>
    <dbReference type="NCBI Taxonomy" id="1817890"/>
    <lineage>
        <taxon>Bacteria</taxon>
        <taxon>Raymondiibacteriota</taxon>
    </lineage>
</organism>
<dbReference type="PANTHER" id="PTHR43156">
    <property type="entry name" value="STAGE II SPORULATION PROTEIN E-RELATED"/>
    <property type="match status" value="1"/>
</dbReference>
<dbReference type="AlphaFoldDB" id="A0A1F7FGS7"/>
<dbReference type="Gene3D" id="3.30.450.20">
    <property type="entry name" value="PAS domain"/>
    <property type="match status" value="1"/>
</dbReference>
<keyword evidence="1" id="KW-0378">Hydrolase</keyword>
<dbReference type="InterPro" id="IPR013656">
    <property type="entry name" value="PAS_4"/>
</dbReference>
<dbReference type="InterPro" id="IPR035965">
    <property type="entry name" value="PAS-like_dom_sf"/>
</dbReference>
<dbReference type="Proteomes" id="UP000179243">
    <property type="component" value="Unassembled WGS sequence"/>
</dbReference>
<comment type="caution">
    <text evidence="3">The sequence shown here is derived from an EMBL/GenBank/DDBJ whole genome shotgun (WGS) entry which is preliminary data.</text>
</comment>
<gene>
    <name evidence="3" type="ORF">A2519_03760</name>
</gene>
<evidence type="ECO:0000313" key="3">
    <source>
        <dbReference type="EMBL" id="OGK05676.1"/>
    </source>
</evidence>
<dbReference type="SUPFAM" id="SSF55785">
    <property type="entry name" value="PYP-like sensor domain (PAS domain)"/>
    <property type="match status" value="1"/>
</dbReference>
<evidence type="ECO:0000259" key="2">
    <source>
        <dbReference type="SMART" id="SM00331"/>
    </source>
</evidence>
<dbReference type="InterPro" id="IPR052016">
    <property type="entry name" value="Bact_Sigma-Reg"/>
</dbReference>
<name>A0A1F7FGS7_UNCRA</name>
<dbReference type="Gene3D" id="3.60.40.10">
    <property type="entry name" value="PPM-type phosphatase domain"/>
    <property type="match status" value="1"/>
</dbReference>
<dbReference type="SMART" id="SM00331">
    <property type="entry name" value="PP2C_SIG"/>
    <property type="match status" value="1"/>
</dbReference>
<evidence type="ECO:0000313" key="4">
    <source>
        <dbReference type="Proteomes" id="UP000179243"/>
    </source>
</evidence>
<dbReference type="SUPFAM" id="SSF81606">
    <property type="entry name" value="PP2C-like"/>
    <property type="match status" value="1"/>
</dbReference>
<accession>A0A1F7FGS7</accession>
<reference evidence="3 4" key="1">
    <citation type="journal article" date="2016" name="Nat. Commun.">
        <title>Thousands of microbial genomes shed light on interconnected biogeochemical processes in an aquifer system.</title>
        <authorList>
            <person name="Anantharaman K."/>
            <person name="Brown C.T."/>
            <person name="Hug L.A."/>
            <person name="Sharon I."/>
            <person name="Castelle C.J."/>
            <person name="Probst A.J."/>
            <person name="Thomas B.C."/>
            <person name="Singh A."/>
            <person name="Wilkins M.J."/>
            <person name="Karaoz U."/>
            <person name="Brodie E.L."/>
            <person name="Williams K.H."/>
            <person name="Hubbard S.S."/>
            <person name="Banfield J.F."/>
        </authorList>
    </citation>
    <scope>NUCLEOTIDE SEQUENCE [LARGE SCALE GENOMIC DNA]</scope>
</reference>
<protein>
    <recommendedName>
        <fullName evidence="2">PPM-type phosphatase domain-containing protein</fullName>
    </recommendedName>
</protein>
<feature type="domain" description="PPM-type phosphatase" evidence="2">
    <location>
        <begin position="163"/>
        <end position="380"/>
    </location>
</feature>
<dbReference type="Pfam" id="PF08448">
    <property type="entry name" value="PAS_4"/>
    <property type="match status" value="1"/>
</dbReference>
<dbReference type="Pfam" id="PF07228">
    <property type="entry name" value="SpoIIE"/>
    <property type="match status" value="1"/>
</dbReference>
<dbReference type="PANTHER" id="PTHR43156:SF2">
    <property type="entry name" value="STAGE II SPORULATION PROTEIN E"/>
    <property type="match status" value="1"/>
</dbReference>
<dbReference type="EMBL" id="MFYX01000050">
    <property type="protein sequence ID" value="OGK05676.1"/>
    <property type="molecule type" value="Genomic_DNA"/>
</dbReference>
<proteinExistence type="predicted"/>